<keyword evidence="2" id="KW-0547">Nucleotide-binding</keyword>
<evidence type="ECO:0000256" key="3">
    <source>
        <dbReference type="ARBA" id="ARBA00022777"/>
    </source>
</evidence>
<evidence type="ECO:0000256" key="1">
    <source>
        <dbReference type="ARBA" id="ARBA00022679"/>
    </source>
</evidence>
<dbReference type="PANTHER" id="PTHR11042">
    <property type="entry name" value="EUKARYOTIC TRANSLATION INITIATION FACTOR 2-ALPHA KINASE EIF2-ALPHA KINASE -RELATED"/>
    <property type="match status" value="1"/>
</dbReference>
<comment type="similarity">
    <text evidence="5">Belongs to the protein kinase superfamily. Ser/Thr protein kinase family. GCN2 subfamily.</text>
</comment>
<dbReference type="GO" id="GO:0005524">
    <property type="term" value="F:ATP binding"/>
    <property type="evidence" value="ECO:0007669"/>
    <property type="project" value="UniProtKB-KW"/>
</dbReference>
<comment type="caution">
    <text evidence="7">The sequence shown here is derived from an EMBL/GenBank/DDBJ whole genome shotgun (WGS) entry which is preliminary data.</text>
</comment>
<evidence type="ECO:0000313" key="7">
    <source>
        <dbReference type="EMBL" id="KAF2267942.1"/>
    </source>
</evidence>
<dbReference type="InterPro" id="IPR008271">
    <property type="entry name" value="Ser/Thr_kinase_AS"/>
</dbReference>
<dbReference type="GO" id="GO:0005634">
    <property type="term" value="C:nucleus"/>
    <property type="evidence" value="ECO:0007669"/>
    <property type="project" value="TreeGrafter"/>
</dbReference>
<dbReference type="AlphaFoldDB" id="A0A9P4N656"/>
<keyword evidence="8" id="KW-1185">Reference proteome</keyword>
<keyword evidence="3" id="KW-0418">Kinase</keyword>
<name>A0A9P4N656_9PLEO</name>
<keyword evidence="4" id="KW-0067">ATP-binding</keyword>
<dbReference type="SMART" id="SM00220">
    <property type="entry name" value="S_TKc"/>
    <property type="match status" value="1"/>
</dbReference>
<dbReference type="GO" id="GO:0004694">
    <property type="term" value="F:eukaryotic translation initiation factor 2alpha kinase activity"/>
    <property type="evidence" value="ECO:0007669"/>
    <property type="project" value="TreeGrafter"/>
</dbReference>
<dbReference type="PROSITE" id="PS00108">
    <property type="entry name" value="PROTEIN_KINASE_ST"/>
    <property type="match status" value="1"/>
</dbReference>
<dbReference type="InterPro" id="IPR000719">
    <property type="entry name" value="Prot_kinase_dom"/>
</dbReference>
<sequence length="177" mass="20177">MGSWKGKLLIEEGEHLEIDDESLLPYEHISVLGYDGNPLGGFAIRIRMLSDIKRGFGRLANGLAFIHKNSIRHRDIKPQNILVHKGRLIYTDFGIAHDYTDDPTTTQGQPDAFTRKYCAPEDADWGPRNSKSDILFSRMRFPGDHRLLVVRLIVHMLELNSELRPSAAQIVDRLEET</sequence>
<dbReference type="SUPFAM" id="SSF56112">
    <property type="entry name" value="Protein kinase-like (PK-like)"/>
    <property type="match status" value="1"/>
</dbReference>
<accession>A0A9P4N656</accession>
<gene>
    <name evidence="7" type="ORF">CC78DRAFT_576481</name>
</gene>
<dbReference type="EMBL" id="ML986588">
    <property type="protein sequence ID" value="KAF2267942.1"/>
    <property type="molecule type" value="Genomic_DNA"/>
</dbReference>
<dbReference type="OrthoDB" id="4062651at2759"/>
<dbReference type="Pfam" id="PF00069">
    <property type="entry name" value="Pkinase"/>
    <property type="match status" value="1"/>
</dbReference>
<dbReference type="Proteomes" id="UP000800093">
    <property type="component" value="Unassembled WGS sequence"/>
</dbReference>
<dbReference type="GO" id="GO:0005829">
    <property type="term" value="C:cytosol"/>
    <property type="evidence" value="ECO:0007669"/>
    <property type="project" value="TreeGrafter"/>
</dbReference>
<dbReference type="PROSITE" id="PS50011">
    <property type="entry name" value="PROTEIN_KINASE_DOM"/>
    <property type="match status" value="1"/>
</dbReference>
<evidence type="ECO:0000256" key="4">
    <source>
        <dbReference type="ARBA" id="ARBA00022840"/>
    </source>
</evidence>
<dbReference type="Gene3D" id="1.10.510.10">
    <property type="entry name" value="Transferase(Phosphotransferase) domain 1"/>
    <property type="match status" value="1"/>
</dbReference>
<dbReference type="CDD" id="cd00180">
    <property type="entry name" value="PKc"/>
    <property type="match status" value="1"/>
</dbReference>
<dbReference type="InterPro" id="IPR011009">
    <property type="entry name" value="Kinase-like_dom_sf"/>
</dbReference>
<reference evidence="8" key="1">
    <citation type="journal article" date="2020" name="Stud. Mycol.">
        <title>101 Dothideomycetes genomes: A test case for predicting lifestyles and emergence of pathogens.</title>
        <authorList>
            <person name="Haridas S."/>
            <person name="Albert R."/>
            <person name="Binder M."/>
            <person name="Bloem J."/>
            <person name="LaButti K."/>
            <person name="Salamov A."/>
            <person name="Andreopoulos B."/>
            <person name="Baker S."/>
            <person name="Barry K."/>
            <person name="Bills G."/>
            <person name="Bluhm B."/>
            <person name="Cannon C."/>
            <person name="Castanera R."/>
            <person name="Culley D."/>
            <person name="Daum C."/>
            <person name="Ezra D."/>
            <person name="Gonzalez J."/>
            <person name="Henrissat B."/>
            <person name="Kuo A."/>
            <person name="Liang C."/>
            <person name="Lipzen A."/>
            <person name="Lutzoni F."/>
            <person name="Magnuson J."/>
            <person name="Mondo S."/>
            <person name="Nolan M."/>
            <person name="Ohm R."/>
            <person name="Pangilinan J."/>
            <person name="Park H.-J."/>
            <person name="Ramirez L."/>
            <person name="Alfaro M."/>
            <person name="Sun H."/>
            <person name="Tritt A."/>
            <person name="Yoshinaga Y."/>
            <person name="Zwiers L.-H."/>
            <person name="Turgeon B."/>
            <person name="Goodwin S."/>
            <person name="Spatafora J."/>
            <person name="Crous P."/>
            <person name="Grigoriev I."/>
        </authorList>
    </citation>
    <scope>NUCLEOTIDE SEQUENCE [LARGE SCALE GENOMIC DNA]</scope>
    <source>
        <strain evidence="8">CBS 304.66</strain>
    </source>
</reference>
<organism evidence="7 8">
    <name type="scientific">Lojkania enalia</name>
    <dbReference type="NCBI Taxonomy" id="147567"/>
    <lineage>
        <taxon>Eukaryota</taxon>
        <taxon>Fungi</taxon>
        <taxon>Dikarya</taxon>
        <taxon>Ascomycota</taxon>
        <taxon>Pezizomycotina</taxon>
        <taxon>Dothideomycetes</taxon>
        <taxon>Pleosporomycetidae</taxon>
        <taxon>Pleosporales</taxon>
        <taxon>Pleosporales incertae sedis</taxon>
        <taxon>Lojkania</taxon>
    </lineage>
</organism>
<evidence type="ECO:0000259" key="6">
    <source>
        <dbReference type="PROSITE" id="PS50011"/>
    </source>
</evidence>
<feature type="domain" description="Protein kinase" evidence="6">
    <location>
        <begin position="1"/>
        <end position="177"/>
    </location>
</feature>
<evidence type="ECO:0000313" key="8">
    <source>
        <dbReference type="Proteomes" id="UP000800093"/>
    </source>
</evidence>
<keyword evidence="1" id="KW-0808">Transferase</keyword>
<evidence type="ECO:0000256" key="2">
    <source>
        <dbReference type="ARBA" id="ARBA00022741"/>
    </source>
</evidence>
<proteinExistence type="inferred from homology"/>
<evidence type="ECO:0000256" key="5">
    <source>
        <dbReference type="ARBA" id="ARBA00037982"/>
    </source>
</evidence>
<dbReference type="PANTHER" id="PTHR11042:SF136">
    <property type="entry name" value="EIF-2-ALPHA KINASE GCN2"/>
    <property type="match status" value="1"/>
</dbReference>
<protein>
    <submittedName>
        <fullName evidence="7">Kinase-like protein</fullName>
    </submittedName>
</protein>
<dbReference type="InterPro" id="IPR050339">
    <property type="entry name" value="CC_SR_Kinase"/>
</dbReference>